<protein>
    <submittedName>
        <fullName evidence="4">Secreted protein</fullName>
    </submittedName>
</protein>
<keyword evidence="3" id="KW-1185">Reference proteome</keyword>
<proteinExistence type="predicted"/>
<dbReference type="WBParaSite" id="NBR_0000204001-mRNA-1">
    <property type="protein sequence ID" value="NBR_0000204001-mRNA-1"/>
    <property type="gene ID" value="NBR_0000204001"/>
</dbReference>
<reference evidence="2 3" key="2">
    <citation type="submission" date="2018-11" db="EMBL/GenBank/DDBJ databases">
        <authorList>
            <consortium name="Pathogen Informatics"/>
        </authorList>
    </citation>
    <scope>NUCLEOTIDE SEQUENCE [LARGE SCALE GENOMIC DNA]</scope>
</reference>
<dbReference type="EMBL" id="UYSL01002028">
    <property type="protein sequence ID" value="VDL65630.1"/>
    <property type="molecule type" value="Genomic_DNA"/>
</dbReference>
<evidence type="ECO:0000313" key="3">
    <source>
        <dbReference type="Proteomes" id="UP000271162"/>
    </source>
</evidence>
<evidence type="ECO:0000313" key="4">
    <source>
        <dbReference type="WBParaSite" id="NBR_0000204001-mRNA-1"/>
    </source>
</evidence>
<name>A0A0N4XHN8_NIPBR</name>
<feature type="chain" id="PRO_5043124621" evidence="1">
    <location>
        <begin position="22"/>
        <end position="67"/>
    </location>
</feature>
<reference evidence="4" key="1">
    <citation type="submission" date="2017-02" db="UniProtKB">
        <authorList>
            <consortium name="WormBaseParasite"/>
        </authorList>
    </citation>
    <scope>IDENTIFICATION</scope>
</reference>
<evidence type="ECO:0000313" key="2">
    <source>
        <dbReference type="EMBL" id="VDL65630.1"/>
    </source>
</evidence>
<sequence length="67" mass="7184">MTGRSMVIILSLFFIFSAAASLQLFTDLPEIVGELVSDVEEVVDELVTDVAKILPSFTTPAPTTPAE</sequence>
<evidence type="ECO:0000256" key="1">
    <source>
        <dbReference type="SAM" id="SignalP"/>
    </source>
</evidence>
<accession>A0A0N4XHN8</accession>
<gene>
    <name evidence="2" type="ORF">NBR_LOCUS2041</name>
</gene>
<dbReference type="Proteomes" id="UP000271162">
    <property type="component" value="Unassembled WGS sequence"/>
</dbReference>
<keyword evidence="1" id="KW-0732">Signal</keyword>
<dbReference type="AlphaFoldDB" id="A0A0N4XHN8"/>
<organism evidence="4">
    <name type="scientific">Nippostrongylus brasiliensis</name>
    <name type="common">Rat hookworm</name>
    <dbReference type="NCBI Taxonomy" id="27835"/>
    <lineage>
        <taxon>Eukaryota</taxon>
        <taxon>Metazoa</taxon>
        <taxon>Ecdysozoa</taxon>
        <taxon>Nematoda</taxon>
        <taxon>Chromadorea</taxon>
        <taxon>Rhabditida</taxon>
        <taxon>Rhabditina</taxon>
        <taxon>Rhabditomorpha</taxon>
        <taxon>Strongyloidea</taxon>
        <taxon>Heligmosomidae</taxon>
        <taxon>Nippostrongylus</taxon>
    </lineage>
</organism>
<feature type="signal peptide" evidence="1">
    <location>
        <begin position="1"/>
        <end position="21"/>
    </location>
</feature>